<dbReference type="AlphaFoldDB" id="A0AAQ3QFN4"/>
<feature type="compositionally biased region" description="Basic and acidic residues" evidence="1">
    <location>
        <begin position="139"/>
        <end position="149"/>
    </location>
</feature>
<dbReference type="Proteomes" id="UP001327560">
    <property type="component" value="Chromosome 5"/>
</dbReference>
<reference evidence="2 3" key="1">
    <citation type="submission" date="2023-10" db="EMBL/GenBank/DDBJ databases">
        <title>Chromosome-scale genome assembly provides insights into flower coloration mechanisms of Canna indica.</title>
        <authorList>
            <person name="Li C."/>
        </authorList>
    </citation>
    <scope>NUCLEOTIDE SEQUENCE [LARGE SCALE GENOMIC DNA]</scope>
    <source>
        <tissue evidence="2">Flower</tissue>
    </source>
</reference>
<protein>
    <submittedName>
        <fullName evidence="2">Uncharacterized protein</fullName>
    </submittedName>
</protein>
<evidence type="ECO:0000313" key="2">
    <source>
        <dbReference type="EMBL" id="WOL07696.1"/>
    </source>
</evidence>
<feature type="region of interest" description="Disordered" evidence="1">
    <location>
        <begin position="122"/>
        <end position="149"/>
    </location>
</feature>
<evidence type="ECO:0000313" key="3">
    <source>
        <dbReference type="Proteomes" id="UP001327560"/>
    </source>
</evidence>
<accession>A0AAQ3QFN4</accession>
<dbReference type="EMBL" id="CP136894">
    <property type="protein sequence ID" value="WOL07696.1"/>
    <property type="molecule type" value="Genomic_DNA"/>
</dbReference>
<keyword evidence="3" id="KW-1185">Reference proteome</keyword>
<proteinExistence type="predicted"/>
<sequence>MSLPRILKQLVVLFEELLLRDDDVTGLALQPKRVGCLSWWPLQGFSATAGASSSEHRVRRWTPLKEKSTKISLARDKGPHGADGLPVLDLARIDARSSAGGHRADVRSGTQCLVDRLRSPHLQSFRSSAHPPRVHPQSRPRESNRSLVL</sequence>
<evidence type="ECO:0000256" key="1">
    <source>
        <dbReference type="SAM" id="MobiDB-lite"/>
    </source>
</evidence>
<gene>
    <name evidence="2" type="ORF">Cni_G16443</name>
</gene>
<name>A0AAQ3QFN4_9LILI</name>
<organism evidence="2 3">
    <name type="scientific">Canna indica</name>
    <name type="common">Indian-shot</name>
    <dbReference type="NCBI Taxonomy" id="4628"/>
    <lineage>
        <taxon>Eukaryota</taxon>
        <taxon>Viridiplantae</taxon>
        <taxon>Streptophyta</taxon>
        <taxon>Embryophyta</taxon>
        <taxon>Tracheophyta</taxon>
        <taxon>Spermatophyta</taxon>
        <taxon>Magnoliopsida</taxon>
        <taxon>Liliopsida</taxon>
        <taxon>Zingiberales</taxon>
        <taxon>Cannaceae</taxon>
        <taxon>Canna</taxon>
    </lineage>
</organism>